<dbReference type="Proteomes" id="UP000004507">
    <property type="component" value="Unassembled WGS sequence"/>
</dbReference>
<dbReference type="STRING" id="314232.SKA53_12463"/>
<protein>
    <recommendedName>
        <fullName evidence="3">DUF2125 domain-containing protein</fullName>
    </recommendedName>
</protein>
<dbReference type="HOGENOM" id="CLU_041418_0_0_5"/>
<dbReference type="AlphaFoldDB" id="A3V2R7"/>
<evidence type="ECO:0008006" key="3">
    <source>
        <dbReference type="Google" id="ProtNLM"/>
    </source>
</evidence>
<evidence type="ECO:0000313" key="2">
    <source>
        <dbReference type="Proteomes" id="UP000004507"/>
    </source>
</evidence>
<reference evidence="1 2" key="1">
    <citation type="submission" date="2006-01" db="EMBL/GenBank/DDBJ databases">
        <authorList>
            <person name="Hagstrom A."/>
            <person name="Ferriera S."/>
            <person name="Johnson J."/>
            <person name="Kravitz S."/>
            <person name="Halpern A."/>
            <person name="Remington K."/>
            <person name="Beeson K."/>
            <person name="Tran B."/>
            <person name="Rogers Y.-H."/>
            <person name="Friedman R."/>
            <person name="Venter J.C."/>
        </authorList>
    </citation>
    <scope>NUCLEOTIDE SEQUENCE [LARGE SCALE GENOMIC DNA]</scope>
    <source>
        <strain evidence="1 2">SKA53</strain>
    </source>
</reference>
<comment type="caution">
    <text evidence="1">The sequence shown here is derived from an EMBL/GenBank/DDBJ whole genome shotgun (WGS) entry which is preliminary data.</text>
</comment>
<gene>
    <name evidence="1" type="ORF">SKA53_12463</name>
</gene>
<accession>A3V2R7</accession>
<sequence>MGNSFADAILPWPVLEDVGRRGKPRTEGILMTFRTTLRGAVCLAALLTANTALAEVTAQQVWDDWKAQLSVYGPNSLSVGAEDMAGDTLTVRDVALTMTEDDVTIRATIGDVSFAEQGNGSVRVTMQDSFPIVLTDRQGMTATVLVTQTGLEMTVSGTSDAIDYAVSANSYRIALDSVVDGDFTFDGDVSMTGNRLTGSYTSRQGDMRELTYAGAVESVDILVDVQIPQAAGEYITLGGKINGLNMQAEIKMPLDGVMINDNDYFTNGTSMSGGYTVGKSDYVFDVNAEGDQMAGSVSAGSGMLATQISADRLAYSGRTTDVAATIVSAAAPFPVEIGLSAYGFNLDIPLAASETAQPFAFGIELADLTVSDMIWSLFDPTNVLPRDPATIKIGLAGLARPLFDMMDPAQEEAVMNSDMPFELSEVTLTDLDIAVAGATVTGDGAFSFDNSDMVTFAPLPRPEGALRVQINGLNGLLDNLVTMGLVPADQMMAPRMMMGMFARSTGDDQLESQLEITGDGQVLANGQRIR</sequence>
<evidence type="ECO:0000313" key="1">
    <source>
        <dbReference type="EMBL" id="EAQ07648.1"/>
    </source>
</evidence>
<name>A3V2R7_9RHOB</name>
<dbReference type="InterPro" id="IPR018666">
    <property type="entry name" value="DUF2125"/>
</dbReference>
<dbReference type="EMBL" id="AAMS01000002">
    <property type="protein sequence ID" value="EAQ07648.1"/>
    <property type="molecule type" value="Genomic_DNA"/>
</dbReference>
<dbReference type="Pfam" id="PF09898">
    <property type="entry name" value="DUF2125"/>
    <property type="match status" value="1"/>
</dbReference>
<dbReference type="eggNOG" id="COG2982">
    <property type="taxonomic scope" value="Bacteria"/>
</dbReference>
<keyword evidence="2" id="KW-1185">Reference proteome</keyword>
<proteinExistence type="predicted"/>
<organism evidence="1 2">
    <name type="scientific">Yoonia vestfoldensis SKA53</name>
    <dbReference type="NCBI Taxonomy" id="314232"/>
    <lineage>
        <taxon>Bacteria</taxon>
        <taxon>Pseudomonadati</taxon>
        <taxon>Pseudomonadota</taxon>
        <taxon>Alphaproteobacteria</taxon>
        <taxon>Rhodobacterales</taxon>
        <taxon>Paracoccaceae</taxon>
        <taxon>Yoonia</taxon>
    </lineage>
</organism>